<proteinExistence type="predicted"/>
<dbReference type="AlphaFoldDB" id="A0A517YJJ2"/>
<dbReference type="RefSeq" id="WP_238397573.1">
    <property type="nucleotide sequence ID" value="NZ_CP036274.1"/>
</dbReference>
<gene>
    <name evidence="2" type="ORF">ETAA8_55150</name>
</gene>
<evidence type="ECO:0008006" key="4">
    <source>
        <dbReference type="Google" id="ProtNLM"/>
    </source>
</evidence>
<keyword evidence="3" id="KW-1185">Reference proteome</keyword>
<evidence type="ECO:0000313" key="2">
    <source>
        <dbReference type="EMBL" id="QDU30387.1"/>
    </source>
</evidence>
<feature type="transmembrane region" description="Helical" evidence="1">
    <location>
        <begin position="67"/>
        <end position="84"/>
    </location>
</feature>
<organism evidence="2 3">
    <name type="scientific">Anatilimnocola aggregata</name>
    <dbReference type="NCBI Taxonomy" id="2528021"/>
    <lineage>
        <taxon>Bacteria</taxon>
        <taxon>Pseudomonadati</taxon>
        <taxon>Planctomycetota</taxon>
        <taxon>Planctomycetia</taxon>
        <taxon>Pirellulales</taxon>
        <taxon>Pirellulaceae</taxon>
        <taxon>Anatilimnocola</taxon>
    </lineage>
</organism>
<dbReference type="Pfam" id="PF04238">
    <property type="entry name" value="DUF420"/>
    <property type="match status" value="1"/>
</dbReference>
<accession>A0A517YJJ2</accession>
<evidence type="ECO:0000313" key="3">
    <source>
        <dbReference type="Proteomes" id="UP000315017"/>
    </source>
</evidence>
<reference evidence="2 3" key="1">
    <citation type="submission" date="2019-02" db="EMBL/GenBank/DDBJ databases">
        <title>Deep-cultivation of Planctomycetes and their phenomic and genomic characterization uncovers novel biology.</title>
        <authorList>
            <person name="Wiegand S."/>
            <person name="Jogler M."/>
            <person name="Boedeker C."/>
            <person name="Pinto D."/>
            <person name="Vollmers J."/>
            <person name="Rivas-Marin E."/>
            <person name="Kohn T."/>
            <person name="Peeters S.H."/>
            <person name="Heuer A."/>
            <person name="Rast P."/>
            <person name="Oberbeckmann S."/>
            <person name="Bunk B."/>
            <person name="Jeske O."/>
            <person name="Meyerdierks A."/>
            <person name="Storesund J.E."/>
            <person name="Kallscheuer N."/>
            <person name="Luecker S."/>
            <person name="Lage O.M."/>
            <person name="Pohl T."/>
            <person name="Merkel B.J."/>
            <person name="Hornburger P."/>
            <person name="Mueller R.-W."/>
            <person name="Bruemmer F."/>
            <person name="Labrenz M."/>
            <person name="Spormann A.M."/>
            <person name="Op den Camp H."/>
            <person name="Overmann J."/>
            <person name="Amann R."/>
            <person name="Jetten M.S.M."/>
            <person name="Mascher T."/>
            <person name="Medema M.H."/>
            <person name="Devos D.P."/>
            <person name="Kaster A.-K."/>
            <person name="Ovreas L."/>
            <person name="Rohde M."/>
            <person name="Galperin M.Y."/>
            <person name="Jogler C."/>
        </authorList>
    </citation>
    <scope>NUCLEOTIDE SEQUENCE [LARGE SCALE GENOMIC DNA]</scope>
    <source>
        <strain evidence="2 3">ETA_A8</strain>
    </source>
</reference>
<feature type="transmembrane region" description="Helical" evidence="1">
    <location>
        <begin position="32"/>
        <end position="55"/>
    </location>
</feature>
<keyword evidence="1" id="KW-0472">Membrane</keyword>
<dbReference type="InterPro" id="IPR007352">
    <property type="entry name" value="DUF420"/>
</dbReference>
<dbReference type="KEGG" id="aagg:ETAA8_55150"/>
<feature type="transmembrane region" description="Helical" evidence="1">
    <location>
        <begin position="116"/>
        <end position="138"/>
    </location>
</feature>
<protein>
    <recommendedName>
        <fullName evidence="4">DUF420 domain-containing protein</fullName>
    </recommendedName>
</protein>
<feature type="transmembrane region" description="Helical" evidence="1">
    <location>
        <begin position="159"/>
        <end position="182"/>
    </location>
</feature>
<evidence type="ECO:0000256" key="1">
    <source>
        <dbReference type="SAM" id="Phobius"/>
    </source>
</evidence>
<dbReference type="EMBL" id="CP036274">
    <property type="protein sequence ID" value="QDU30387.1"/>
    <property type="molecule type" value="Genomic_DNA"/>
</dbReference>
<name>A0A517YJJ2_9BACT</name>
<keyword evidence="1" id="KW-1133">Transmembrane helix</keyword>
<sequence length="184" mass="20497">MELFLVAQATLPAATPATAPHTGFIPGSRGSLMLDVVFLAMFLVVPVLLWSVYLVKYRQRYQLHKQLQIVLGTVLLLAVGAFEIDMQLFTDWEALAAPSPYFDAARKWSCPVGISLLVHLSFAIPTLVLWIVVIVRALRNFPSPPLPGPHSVWHRRWGMIATGGMVMTAVTGWFFYVMAFVLTK</sequence>
<keyword evidence="1" id="KW-0812">Transmembrane</keyword>
<dbReference type="Proteomes" id="UP000315017">
    <property type="component" value="Chromosome"/>
</dbReference>